<dbReference type="RefSeq" id="WP_378134806.1">
    <property type="nucleotide sequence ID" value="NZ_JBHSMI010000028.1"/>
</dbReference>
<gene>
    <name evidence="1" type="ORF">ACFPOF_17195</name>
</gene>
<proteinExistence type="predicted"/>
<reference evidence="2" key="1">
    <citation type="journal article" date="2019" name="Int. J. Syst. Evol. Microbiol.">
        <title>The Global Catalogue of Microorganisms (GCM) 10K type strain sequencing project: providing services to taxonomists for standard genome sequencing and annotation.</title>
        <authorList>
            <consortium name="The Broad Institute Genomics Platform"/>
            <consortium name="The Broad Institute Genome Sequencing Center for Infectious Disease"/>
            <person name="Wu L."/>
            <person name="Ma J."/>
        </authorList>
    </citation>
    <scope>NUCLEOTIDE SEQUENCE [LARGE SCALE GENOMIC DNA]</scope>
    <source>
        <strain evidence="2">CGMCC 1.18575</strain>
    </source>
</reference>
<protein>
    <recommendedName>
        <fullName evidence="3">DUF4362 domain-containing protein</fullName>
    </recommendedName>
</protein>
<sequence length="216" mass="23635">MSKLTSICVLIAFLITGCSDRDNRSFSPVAVESPMQDANTKPASADALATVIEKLNGKARKLGHDHSIDILWYGSFADSIEMNVRSYGDIEHKLTDEELEAFKQRLFELNGAPFSIKLSVSECCGDNLAPIGIVTEIDKERNRILVVSETKKNGNTNDPAAVWIGLTDDANVYIDGKPAPREFGDALIGKEARAWTTGLVEESYPEQVTGIKVMLD</sequence>
<name>A0ABW0HX66_9BACL</name>
<dbReference type="EMBL" id="JBHSMI010000028">
    <property type="protein sequence ID" value="MFC5404472.1"/>
    <property type="molecule type" value="Genomic_DNA"/>
</dbReference>
<dbReference type="PROSITE" id="PS51257">
    <property type="entry name" value="PROKAR_LIPOPROTEIN"/>
    <property type="match status" value="1"/>
</dbReference>
<dbReference type="Proteomes" id="UP001596113">
    <property type="component" value="Unassembled WGS sequence"/>
</dbReference>
<evidence type="ECO:0000313" key="1">
    <source>
        <dbReference type="EMBL" id="MFC5404472.1"/>
    </source>
</evidence>
<keyword evidence="2" id="KW-1185">Reference proteome</keyword>
<organism evidence="1 2">
    <name type="scientific">Cohnella soli</name>
    <dbReference type="NCBI Taxonomy" id="425005"/>
    <lineage>
        <taxon>Bacteria</taxon>
        <taxon>Bacillati</taxon>
        <taxon>Bacillota</taxon>
        <taxon>Bacilli</taxon>
        <taxon>Bacillales</taxon>
        <taxon>Paenibacillaceae</taxon>
        <taxon>Cohnella</taxon>
    </lineage>
</organism>
<evidence type="ECO:0008006" key="3">
    <source>
        <dbReference type="Google" id="ProtNLM"/>
    </source>
</evidence>
<comment type="caution">
    <text evidence="1">The sequence shown here is derived from an EMBL/GenBank/DDBJ whole genome shotgun (WGS) entry which is preliminary data.</text>
</comment>
<evidence type="ECO:0000313" key="2">
    <source>
        <dbReference type="Proteomes" id="UP001596113"/>
    </source>
</evidence>
<accession>A0ABW0HX66</accession>